<name>A0ABQ2KC85_9NOCA</name>
<gene>
    <name evidence="5" type="ORF">GCM10011610_26490</name>
</gene>
<dbReference type="Gene3D" id="3.40.605.10">
    <property type="entry name" value="Aldehyde Dehydrogenase, Chain A, domain 1"/>
    <property type="match status" value="1"/>
</dbReference>
<dbReference type="Proteomes" id="UP000658127">
    <property type="component" value="Unassembled WGS sequence"/>
</dbReference>
<dbReference type="SUPFAM" id="SSF53720">
    <property type="entry name" value="ALDH-like"/>
    <property type="match status" value="1"/>
</dbReference>
<dbReference type="EMBL" id="BMNE01000003">
    <property type="protein sequence ID" value="GGN78673.1"/>
    <property type="molecule type" value="Genomic_DNA"/>
</dbReference>
<accession>A0ABQ2KC85</accession>
<dbReference type="InterPro" id="IPR016161">
    <property type="entry name" value="Ald_DH/histidinol_DH"/>
</dbReference>
<keyword evidence="6" id="KW-1185">Reference proteome</keyword>
<feature type="domain" description="Aldehyde dehydrogenase" evidence="4">
    <location>
        <begin position="25"/>
        <end position="480"/>
    </location>
</feature>
<keyword evidence="1 3" id="KW-0560">Oxidoreductase</keyword>
<dbReference type="InterPro" id="IPR016162">
    <property type="entry name" value="Ald_DH_N"/>
</dbReference>
<dbReference type="Gene3D" id="3.40.309.10">
    <property type="entry name" value="Aldehyde Dehydrogenase, Chain A, domain 2"/>
    <property type="match status" value="1"/>
</dbReference>
<evidence type="ECO:0000256" key="3">
    <source>
        <dbReference type="RuleBase" id="RU003345"/>
    </source>
</evidence>
<evidence type="ECO:0000313" key="5">
    <source>
        <dbReference type="EMBL" id="GGN78673.1"/>
    </source>
</evidence>
<evidence type="ECO:0000256" key="1">
    <source>
        <dbReference type="ARBA" id="ARBA00023002"/>
    </source>
</evidence>
<dbReference type="Pfam" id="PF00171">
    <property type="entry name" value="Aldedh"/>
    <property type="match status" value="1"/>
</dbReference>
<dbReference type="PROSITE" id="PS00687">
    <property type="entry name" value="ALDEHYDE_DEHYDR_GLU"/>
    <property type="match status" value="1"/>
</dbReference>
<evidence type="ECO:0000313" key="6">
    <source>
        <dbReference type="Proteomes" id="UP000658127"/>
    </source>
</evidence>
<sequence>MNETLSARFQAHAGVVAGSRILSDGRPFDVEDPSTNSIVTSLTAAGPELVASAVTDALQAFKQAWGATPLAQRGRTLHNIARLLRERRSELATIEAVDAGIPLSMGLMDVEVAARYFEFYAGIADKVGGASIPLSGGLVDYTLREPWGVCGVIVPFNFPLQQISRSVAAALATGNTVVLKSSERSPLTATAIAELAVEAGLPPGAFNVVHGFAETGEALVMHEDVAHLTFTGSRGVGGRVMELCSRRVAPVCMELGGKSAQIVLSRAKLAVAAKTIAGTMFRSAGQACSAGSRVLVLPELHDELRELLVDEAQNLRVGEATAAGTEVGPLISGEQRDRVLEYVARAEEDGAQVVTGGDPGSRLPRGNFVLPTVIDNVAPGAELSQTELFGPVLGISTITDMDEAIRIANSSQFGLVAGIWTDDVAEALAAASQLEVGQVFVNNYGTGGGVEMPFGGRKGSGFGREKGLAAVDSYTQVKNVCIAVA</sequence>
<dbReference type="InterPro" id="IPR015590">
    <property type="entry name" value="Aldehyde_DH_dom"/>
</dbReference>
<dbReference type="RefSeq" id="WP_189027723.1">
    <property type="nucleotide sequence ID" value="NZ_BMNE01000003.1"/>
</dbReference>
<evidence type="ECO:0000256" key="2">
    <source>
        <dbReference type="PROSITE-ProRule" id="PRU10007"/>
    </source>
</evidence>
<comment type="caution">
    <text evidence="5">The sequence shown here is derived from an EMBL/GenBank/DDBJ whole genome shotgun (WGS) entry which is preliminary data.</text>
</comment>
<feature type="active site" evidence="2">
    <location>
        <position position="254"/>
    </location>
</feature>
<comment type="similarity">
    <text evidence="3">Belongs to the aldehyde dehydrogenase family.</text>
</comment>
<dbReference type="PROSITE" id="PS00070">
    <property type="entry name" value="ALDEHYDE_DEHYDR_CYS"/>
    <property type="match status" value="1"/>
</dbReference>
<dbReference type="InterPro" id="IPR016160">
    <property type="entry name" value="Ald_DH_CS_CYS"/>
</dbReference>
<protein>
    <submittedName>
        <fullName evidence="5">Aldehyde dehydrogenase</fullName>
    </submittedName>
</protein>
<dbReference type="PANTHER" id="PTHR11699">
    <property type="entry name" value="ALDEHYDE DEHYDROGENASE-RELATED"/>
    <property type="match status" value="1"/>
</dbReference>
<dbReference type="InterPro" id="IPR029510">
    <property type="entry name" value="Ald_DH_CS_GLU"/>
</dbReference>
<organism evidence="5 6">
    <name type="scientific">Nocardia rhizosphaerihabitans</name>
    <dbReference type="NCBI Taxonomy" id="1691570"/>
    <lineage>
        <taxon>Bacteria</taxon>
        <taxon>Bacillati</taxon>
        <taxon>Actinomycetota</taxon>
        <taxon>Actinomycetes</taxon>
        <taxon>Mycobacteriales</taxon>
        <taxon>Nocardiaceae</taxon>
        <taxon>Nocardia</taxon>
    </lineage>
</organism>
<proteinExistence type="inferred from homology"/>
<reference evidence="6" key="1">
    <citation type="journal article" date="2019" name="Int. J. Syst. Evol. Microbiol.">
        <title>The Global Catalogue of Microorganisms (GCM) 10K type strain sequencing project: providing services to taxonomists for standard genome sequencing and annotation.</title>
        <authorList>
            <consortium name="The Broad Institute Genomics Platform"/>
            <consortium name="The Broad Institute Genome Sequencing Center for Infectious Disease"/>
            <person name="Wu L."/>
            <person name="Ma J."/>
        </authorList>
    </citation>
    <scope>NUCLEOTIDE SEQUENCE [LARGE SCALE GENOMIC DNA]</scope>
    <source>
        <strain evidence="6">CGMCC 4.7329</strain>
    </source>
</reference>
<evidence type="ECO:0000259" key="4">
    <source>
        <dbReference type="Pfam" id="PF00171"/>
    </source>
</evidence>
<dbReference type="InterPro" id="IPR016163">
    <property type="entry name" value="Ald_DH_C"/>
</dbReference>